<keyword evidence="2" id="KW-0812">Transmembrane</keyword>
<dbReference type="GO" id="GO:0008236">
    <property type="term" value="F:serine-type peptidase activity"/>
    <property type="evidence" value="ECO:0007669"/>
    <property type="project" value="InterPro"/>
</dbReference>
<feature type="transmembrane region" description="Helical" evidence="2">
    <location>
        <begin position="5"/>
        <end position="23"/>
    </location>
</feature>
<keyword evidence="2" id="KW-0472">Membrane</keyword>
<dbReference type="GO" id="GO:0006508">
    <property type="term" value="P:proteolysis"/>
    <property type="evidence" value="ECO:0007669"/>
    <property type="project" value="InterPro"/>
</dbReference>
<dbReference type="Gene3D" id="3.40.50.1820">
    <property type="entry name" value="alpha/beta hydrolase"/>
    <property type="match status" value="1"/>
</dbReference>
<feature type="domain" description="Peptidase S9 prolyl oligopeptidase catalytic" evidence="3">
    <location>
        <begin position="181"/>
        <end position="324"/>
    </location>
</feature>
<dbReference type="SUPFAM" id="SSF53474">
    <property type="entry name" value="alpha/beta-Hydrolases"/>
    <property type="match status" value="1"/>
</dbReference>
<sequence>MKKILFIIIVSFFSVILVNWFIIQQKSNTPSLKKVIPKEKPLLAYTFENLKKTIFPTNTFILGKIITETPEIITQIFYFNVPDKPDSRNILKVSGVINIPKNPGTYPIIVMFRGFIPEETYQPGAGTEHVAEVLAQNKFITLAPDFLGFGESSSPSKDSFEARFQTYTTALTLFSSLPNFNTALDASYSATIKADIDKVGIWAHSNGGHIALSVLAISGSTYPTVLWAPVSKSFPYSILYYTDESDDQGKALRKALALFENDYDAQLFSPERYYQWIKAPLSIHQGSTDREVPISWSDDLVDELKKDDIKLEYIIYPGADHNMLPTWSSVVKNSIVFYEDKLNNSSTSK</sequence>
<dbReference type="PANTHER" id="PTHR22946:SF9">
    <property type="entry name" value="POLYKETIDE TRANSFERASE AF380"/>
    <property type="match status" value="1"/>
</dbReference>
<reference evidence="5" key="1">
    <citation type="submission" date="2017-09" db="EMBL/GenBank/DDBJ databases">
        <title>Depth-based differentiation of microbial function through sediment-hosted aquifers and enrichment of novel symbionts in the deep terrestrial subsurface.</title>
        <authorList>
            <person name="Probst A.J."/>
            <person name="Ladd B."/>
            <person name="Jarett J.K."/>
            <person name="Geller-Mcgrath D.E."/>
            <person name="Sieber C.M.K."/>
            <person name="Emerson J.B."/>
            <person name="Anantharaman K."/>
            <person name="Thomas B.C."/>
            <person name="Malmstrom R."/>
            <person name="Stieglmeier M."/>
            <person name="Klingl A."/>
            <person name="Woyke T."/>
            <person name="Ryan C.M."/>
            <person name="Banfield J.F."/>
        </authorList>
    </citation>
    <scope>NUCLEOTIDE SEQUENCE [LARGE SCALE GENOMIC DNA]</scope>
</reference>
<protein>
    <recommendedName>
        <fullName evidence="3">Peptidase S9 prolyl oligopeptidase catalytic domain-containing protein</fullName>
    </recommendedName>
</protein>
<dbReference type="InterPro" id="IPR050261">
    <property type="entry name" value="FrsA_esterase"/>
</dbReference>
<comment type="caution">
    <text evidence="4">The sequence shown here is derived from an EMBL/GenBank/DDBJ whole genome shotgun (WGS) entry which is preliminary data.</text>
</comment>
<dbReference type="PANTHER" id="PTHR22946">
    <property type="entry name" value="DIENELACTONE HYDROLASE DOMAIN-CONTAINING PROTEIN-RELATED"/>
    <property type="match status" value="1"/>
</dbReference>
<accession>A0A2M7QJI8</accession>
<dbReference type="AlphaFoldDB" id="A0A2M7QJI8"/>
<evidence type="ECO:0000313" key="5">
    <source>
        <dbReference type="Proteomes" id="UP000229401"/>
    </source>
</evidence>
<keyword evidence="1" id="KW-0378">Hydrolase</keyword>
<dbReference type="Pfam" id="PF00326">
    <property type="entry name" value="Peptidase_S9"/>
    <property type="match status" value="1"/>
</dbReference>
<dbReference type="InterPro" id="IPR029058">
    <property type="entry name" value="AB_hydrolase_fold"/>
</dbReference>
<dbReference type="Proteomes" id="UP000229401">
    <property type="component" value="Unassembled WGS sequence"/>
</dbReference>
<gene>
    <name evidence="4" type="ORF">COY87_00745</name>
</gene>
<evidence type="ECO:0000313" key="4">
    <source>
        <dbReference type="EMBL" id="PIY72482.1"/>
    </source>
</evidence>
<dbReference type="EMBL" id="PFLI01000024">
    <property type="protein sequence ID" value="PIY72482.1"/>
    <property type="molecule type" value="Genomic_DNA"/>
</dbReference>
<evidence type="ECO:0000256" key="1">
    <source>
        <dbReference type="ARBA" id="ARBA00022801"/>
    </source>
</evidence>
<organism evidence="4 5">
    <name type="scientific">Candidatus Roizmanbacteria bacterium CG_4_10_14_0_8_um_filter_33_9</name>
    <dbReference type="NCBI Taxonomy" id="1974826"/>
    <lineage>
        <taxon>Bacteria</taxon>
        <taxon>Candidatus Roizmaniibacteriota</taxon>
    </lineage>
</organism>
<name>A0A2M7QJI8_9BACT</name>
<dbReference type="InterPro" id="IPR001375">
    <property type="entry name" value="Peptidase_S9_cat"/>
</dbReference>
<evidence type="ECO:0000259" key="3">
    <source>
        <dbReference type="Pfam" id="PF00326"/>
    </source>
</evidence>
<dbReference type="GO" id="GO:0052689">
    <property type="term" value="F:carboxylic ester hydrolase activity"/>
    <property type="evidence" value="ECO:0007669"/>
    <property type="project" value="UniProtKB-ARBA"/>
</dbReference>
<keyword evidence="2" id="KW-1133">Transmembrane helix</keyword>
<evidence type="ECO:0000256" key="2">
    <source>
        <dbReference type="SAM" id="Phobius"/>
    </source>
</evidence>
<proteinExistence type="predicted"/>